<gene>
    <name evidence="1" type="ORF">M409DRAFT_57570</name>
</gene>
<keyword evidence="2" id="KW-1185">Reference proteome</keyword>
<name>A0A6A6CAL7_ZASCE</name>
<dbReference type="GeneID" id="54566941"/>
<dbReference type="EMBL" id="ML993609">
    <property type="protein sequence ID" value="KAF2163278.1"/>
    <property type="molecule type" value="Genomic_DNA"/>
</dbReference>
<dbReference type="AlphaFoldDB" id="A0A6A6CAL7"/>
<accession>A0A6A6CAL7</accession>
<protein>
    <recommendedName>
        <fullName evidence="3">BTB domain-containing protein</fullName>
    </recommendedName>
</protein>
<dbReference type="RefSeq" id="XP_033664167.1">
    <property type="nucleotide sequence ID" value="XM_033813669.1"/>
</dbReference>
<sequence>MSLYYIDPEVLQLPYAPASTPFNEAPWCDYDDDVQVHCGRAPHNLCIEISATLLKHHSRYFKNLIDGPAFNDFVRLPGEDPHIFAQVHSFLSRRMWFDPPYSRHAWRFISFDNMVQIWLMGHRLGMPFVQNAISDLLVEKVKEEKELPDTSTLAFAWSGTPAGSPLRRLLVALIRQCWTGDRDEYYSDLWTNDLVNGIGSEEDLYPLMCNLVKLAGTDERTLRVTMATWKKVKACEWHVHEEFVKCEGTDEVRLSDLRMDFDELCTTLTRRAGYIYLRIPDDHEFDY</sequence>
<evidence type="ECO:0008006" key="3">
    <source>
        <dbReference type="Google" id="ProtNLM"/>
    </source>
</evidence>
<proteinExistence type="predicted"/>
<dbReference type="Proteomes" id="UP000799537">
    <property type="component" value="Unassembled WGS sequence"/>
</dbReference>
<organism evidence="1 2">
    <name type="scientific">Zasmidium cellare ATCC 36951</name>
    <dbReference type="NCBI Taxonomy" id="1080233"/>
    <lineage>
        <taxon>Eukaryota</taxon>
        <taxon>Fungi</taxon>
        <taxon>Dikarya</taxon>
        <taxon>Ascomycota</taxon>
        <taxon>Pezizomycotina</taxon>
        <taxon>Dothideomycetes</taxon>
        <taxon>Dothideomycetidae</taxon>
        <taxon>Mycosphaerellales</taxon>
        <taxon>Mycosphaerellaceae</taxon>
        <taxon>Zasmidium</taxon>
    </lineage>
</organism>
<evidence type="ECO:0000313" key="1">
    <source>
        <dbReference type="EMBL" id="KAF2163278.1"/>
    </source>
</evidence>
<reference evidence="1" key="1">
    <citation type="journal article" date="2020" name="Stud. Mycol.">
        <title>101 Dothideomycetes genomes: a test case for predicting lifestyles and emergence of pathogens.</title>
        <authorList>
            <person name="Haridas S."/>
            <person name="Albert R."/>
            <person name="Binder M."/>
            <person name="Bloem J."/>
            <person name="Labutti K."/>
            <person name="Salamov A."/>
            <person name="Andreopoulos B."/>
            <person name="Baker S."/>
            <person name="Barry K."/>
            <person name="Bills G."/>
            <person name="Bluhm B."/>
            <person name="Cannon C."/>
            <person name="Castanera R."/>
            <person name="Culley D."/>
            <person name="Daum C."/>
            <person name="Ezra D."/>
            <person name="Gonzalez J."/>
            <person name="Henrissat B."/>
            <person name="Kuo A."/>
            <person name="Liang C."/>
            <person name="Lipzen A."/>
            <person name="Lutzoni F."/>
            <person name="Magnuson J."/>
            <person name="Mondo S."/>
            <person name="Nolan M."/>
            <person name="Ohm R."/>
            <person name="Pangilinan J."/>
            <person name="Park H.-J."/>
            <person name="Ramirez L."/>
            <person name="Alfaro M."/>
            <person name="Sun H."/>
            <person name="Tritt A."/>
            <person name="Yoshinaga Y."/>
            <person name="Zwiers L.-H."/>
            <person name="Turgeon B."/>
            <person name="Goodwin S."/>
            <person name="Spatafora J."/>
            <person name="Crous P."/>
            <person name="Grigoriev I."/>
        </authorList>
    </citation>
    <scope>NUCLEOTIDE SEQUENCE</scope>
    <source>
        <strain evidence="1">ATCC 36951</strain>
    </source>
</reference>
<dbReference type="OrthoDB" id="3632387at2759"/>
<evidence type="ECO:0000313" key="2">
    <source>
        <dbReference type="Proteomes" id="UP000799537"/>
    </source>
</evidence>